<keyword evidence="1" id="KW-1133">Transmembrane helix</keyword>
<gene>
    <name evidence="2" type="ORF">EVA93_03070</name>
</gene>
<keyword evidence="1" id="KW-0472">Membrane</keyword>
<evidence type="ECO:0000256" key="1">
    <source>
        <dbReference type="SAM" id="Phobius"/>
    </source>
</evidence>
<dbReference type="Proteomes" id="UP000318710">
    <property type="component" value="Unassembled WGS sequence"/>
</dbReference>
<proteinExistence type="predicted"/>
<organism evidence="2 3">
    <name type="scientific">SAR86 cluster bacterium</name>
    <dbReference type="NCBI Taxonomy" id="2030880"/>
    <lineage>
        <taxon>Bacteria</taxon>
        <taxon>Pseudomonadati</taxon>
        <taxon>Pseudomonadota</taxon>
        <taxon>Gammaproteobacteria</taxon>
        <taxon>SAR86 cluster</taxon>
    </lineage>
</organism>
<feature type="transmembrane region" description="Helical" evidence="1">
    <location>
        <begin position="6"/>
        <end position="23"/>
    </location>
</feature>
<keyword evidence="1" id="KW-0812">Transmembrane</keyword>
<name>A0A520N2B4_9GAMM</name>
<accession>A0A520N2B4</accession>
<evidence type="ECO:0000313" key="2">
    <source>
        <dbReference type="EMBL" id="RZO27575.1"/>
    </source>
</evidence>
<sequence>MFSSNPLILFLGLVSFGIFFYLLRIRASKNQIESFENKKRMNWSWLWLRYGKDKSKSNVIEGEAKEVNHEEKK</sequence>
<protein>
    <submittedName>
        <fullName evidence="2">Uncharacterized protein</fullName>
    </submittedName>
</protein>
<reference evidence="2 3" key="1">
    <citation type="submission" date="2019-02" db="EMBL/GenBank/DDBJ databases">
        <title>Prokaryotic population dynamics and viral predation in marine succession experiment using metagenomics: the confinement effect.</title>
        <authorList>
            <person name="Haro-Moreno J.M."/>
            <person name="Rodriguez-Valera F."/>
            <person name="Lopez-Perez M."/>
        </authorList>
    </citation>
    <scope>NUCLEOTIDE SEQUENCE [LARGE SCALE GENOMIC DNA]</scope>
    <source>
        <strain evidence="2">MED-G160</strain>
    </source>
</reference>
<comment type="caution">
    <text evidence="2">The sequence shown here is derived from an EMBL/GenBank/DDBJ whole genome shotgun (WGS) entry which is preliminary data.</text>
</comment>
<dbReference type="EMBL" id="SHBF01000015">
    <property type="protein sequence ID" value="RZO27575.1"/>
    <property type="molecule type" value="Genomic_DNA"/>
</dbReference>
<dbReference type="AlphaFoldDB" id="A0A520N2B4"/>
<evidence type="ECO:0000313" key="3">
    <source>
        <dbReference type="Proteomes" id="UP000318710"/>
    </source>
</evidence>